<dbReference type="Pfam" id="PF06983">
    <property type="entry name" value="3-dmu-9_3-mt"/>
    <property type="match status" value="1"/>
</dbReference>
<evidence type="ECO:0000259" key="2">
    <source>
        <dbReference type="Pfam" id="PF06983"/>
    </source>
</evidence>
<dbReference type="InterPro" id="IPR029068">
    <property type="entry name" value="Glyas_Bleomycin-R_OHBP_Dase"/>
</dbReference>
<comment type="caution">
    <text evidence="3">The sequence shown here is derived from an EMBL/GenBank/DDBJ whole genome shotgun (WGS) entry which is preliminary data.</text>
</comment>
<evidence type="ECO:0000313" key="4">
    <source>
        <dbReference type="Proteomes" id="UP001519331"/>
    </source>
</evidence>
<reference evidence="3 4" key="1">
    <citation type="submission" date="2021-03" db="EMBL/GenBank/DDBJ databases">
        <title>Sequencing the genomes of 1000 actinobacteria strains.</title>
        <authorList>
            <person name="Klenk H.-P."/>
        </authorList>
    </citation>
    <scope>NUCLEOTIDE SEQUENCE [LARGE SCALE GENOMIC DNA]</scope>
    <source>
        <strain evidence="3 4">DSM 12544</strain>
    </source>
</reference>
<dbReference type="SUPFAM" id="SSF54593">
    <property type="entry name" value="Glyoxalase/Bleomycin resistance protein/Dihydroxybiphenyl dioxygenase"/>
    <property type="match status" value="1"/>
</dbReference>
<name>A0ABS4SYT0_9MICC</name>
<gene>
    <name evidence="3" type="ORF">JOF45_000312</name>
</gene>
<feature type="region of interest" description="Disordered" evidence="1">
    <location>
        <begin position="40"/>
        <end position="155"/>
    </location>
</feature>
<dbReference type="PANTHER" id="PTHR33990">
    <property type="entry name" value="PROTEIN YJDN-RELATED"/>
    <property type="match status" value="1"/>
</dbReference>
<protein>
    <submittedName>
        <fullName evidence="3">3-demethylubiquinone-9 3-methyltransferase (Glyoxalase superfamily)</fullName>
    </submittedName>
</protein>
<evidence type="ECO:0000256" key="1">
    <source>
        <dbReference type="SAM" id="MobiDB-lite"/>
    </source>
</evidence>
<feature type="compositionally biased region" description="Acidic residues" evidence="1">
    <location>
        <begin position="62"/>
        <end position="154"/>
    </location>
</feature>
<dbReference type="EMBL" id="JAGINX010000001">
    <property type="protein sequence ID" value="MBP2317293.1"/>
    <property type="molecule type" value="Genomic_DNA"/>
</dbReference>
<evidence type="ECO:0000313" key="3">
    <source>
        <dbReference type="EMBL" id="MBP2317293.1"/>
    </source>
</evidence>
<proteinExistence type="predicted"/>
<feature type="domain" description="PhnB-like" evidence="2">
    <location>
        <begin position="147"/>
        <end position="241"/>
    </location>
</feature>
<organism evidence="3 4">
    <name type="scientific">Nesterenkonia lacusekhoensis</name>
    <dbReference type="NCBI Taxonomy" id="150832"/>
    <lineage>
        <taxon>Bacteria</taxon>
        <taxon>Bacillati</taxon>
        <taxon>Actinomycetota</taxon>
        <taxon>Actinomycetes</taxon>
        <taxon>Micrococcales</taxon>
        <taxon>Micrococcaceae</taxon>
        <taxon>Nesterenkonia</taxon>
    </lineage>
</organism>
<dbReference type="Gene3D" id="3.10.180.10">
    <property type="entry name" value="2,3-Dihydroxybiphenyl 1,2-Dioxygenase, domain 1"/>
    <property type="match status" value="1"/>
</dbReference>
<keyword evidence="4" id="KW-1185">Reference proteome</keyword>
<dbReference type="InterPro" id="IPR028973">
    <property type="entry name" value="PhnB-like"/>
</dbReference>
<dbReference type="Gene3D" id="3.30.720.100">
    <property type="match status" value="1"/>
</dbReference>
<dbReference type="Proteomes" id="UP001519331">
    <property type="component" value="Unassembled WGS sequence"/>
</dbReference>
<accession>A0ABS4SYT0</accession>
<sequence>MTLSFPFLMFQGRAQEAIDHYLETFPDAELVAIQHHLEGTEIFDPATEQEEEEQEIARDREEESGEDTESTEEDAEADSVDEGSVDEDSDDAAGSEDATDSAAEDSAETPEGSAEEDSAGEDSDESSAEQDSGEEDSAEEAEAETAQDDAEQTAEEPPVLVATAQLKIGNQVLMIQDSLVRHAFSFTPSTSIAVVVDSASEFDHIVGKLAEGGHYLMEPGSYEFAQNYAWVTDRFGFSWQVNHPLGTPEETAQAKAPEWG</sequence>
<dbReference type="RefSeq" id="WP_210047480.1">
    <property type="nucleotide sequence ID" value="NZ_JAGINX010000001.1"/>
</dbReference>